<keyword evidence="1" id="KW-0812">Transmembrane</keyword>
<proteinExistence type="predicted"/>
<evidence type="ECO:0000256" key="1">
    <source>
        <dbReference type="SAM" id="Phobius"/>
    </source>
</evidence>
<dbReference type="AlphaFoldDB" id="A0AA44CIT4"/>
<dbReference type="Proteomes" id="UP000712947">
    <property type="component" value="Unassembled WGS sequence"/>
</dbReference>
<keyword evidence="1" id="KW-0472">Membrane</keyword>
<keyword evidence="1" id="KW-1133">Transmembrane helix</keyword>
<evidence type="ECO:0000313" key="2">
    <source>
        <dbReference type="EMBL" id="NIL21520.1"/>
    </source>
</evidence>
<evidence type="ECO:0000313" key="3">
    <source>
        <dbReference type="Proteomes" id="UP000712947"/>
    </source>
</evidence>
<feature type="transmembrane region" description="Helical" evidence="1">
    <location>
        <begin position="31"/>
        <end position="48"/>
    </location>
</feature>
<dbReference type="EMBL" id="JAASAI010000002">
    <property type="protein sequence ID" value="NIL21520.1"/>
    <property type="molecule type" value="Genomic_DNA"/>
</dbReference>
<accession>A0AA44CIT4</accession>
<protein>
    <submittedName>
        <fullName evidence="2">Uncharacterized protein</fullName>
    </submittedName>
</protein>
<reference evidence="2" key="1">
    <citation type="submission" date="2020-03" db="EMBL/GenBank/DDBJ databases">
        <authorList>
            <person name="Kislichkina A."/>
            <person name="Dentovskaya S."/>
            <person name="Shaikhutdinov R."/>
            <person name="Ivanov S."/>
            <person name="Sizova A."/>
            <person name="Solomentsev V."/>
            <person name="Bogun A."/>
        </authorList>
    </citation>
    <scope>NUCLEOTIDE SEQUENCE</scope>
    <source>
        <strain evidence="2">SCPM-O-B-7610</strain>
    </source>
</reference>
<sequence length="149" mass="16906">MNREQMAYQIYYSHLLESMTARFNGRVNKTLSFMLIVLGSTVAISHFNPVFMGLLIALISALNTVGAFGSSAELSRVQSSRYLRLYNCLHLVRSDEELMQQLMKIQEDDHIPNPTIAKLAGREAGKTFDTFKVQTTPSKMERVYSFFIG</sequence>
<name>A0AA44CIT4_YERMO</name>
<comment type="caution">
    <text evidence="2">The sequence shown here is derived from an EMBL/GenBank/DDBJ whole genome shotgun (WGS) entry which is preliminary data.</text>
</comment>
<gene>
    <name evidence="2" type="ORF">HB991_03140</name>
</gene>
<feature type="transmembrane region" description="Helical" evidence="1">
    <location>
        <begin position="54"/>
        <end position="74"/>
    </location>
</feature>
<organism evidence="2 3">
    <name type="scientific">Yersinia mollaretii</name>
    <dbReference type="NCBI Taxonomy" id="33060"/>
    <lineage>
        <taxon>Bacteria</taxon>
        <taxon>Pseudomonadati</taxon>
        <taxon>Pseudomonadota</taxon>
        <taxon>Gammaproteobacteria</taxon>
        <taxon>Enterobacterales</taxon>
        <taxon>Yersiniaceae</taxon>
        <taxon>Yersinia</taxon>
    </lineage>
</organism>
<dbReference type="RefSeq" id="WP_050311109.1">
    <property type="nucleotide sequence ID" value="NZ_CAWPGR010000012.1"/>
</dbReference>